<dbReference type="InterPro" id="IPR001303">
    <property type="entry name" value="Aldolase_II/adducin_N"/>
</dbReference>
<name>A0ABR1T606_9PEZI</name>
<organism evidence="2 3">
    <name type="scientific">Apiospora rasikravindrae</name>
    <dbReference type="NCBI Taxonomy" id="990691"/>
    <lineage>
        <taxon>Eukaryota</taxon>
        <taxon>Fungi</taxon>
        <taxon>Dikarya</taxon>
        <taxon>Ascomycota</taxon>
        <taxon>Pezizomycotina</taxon>
        <taxon>Sordariomycetes</taxon>
        <taxon>Xylariomycetidae</taxon>
        <taxon>Amphisphaeriales</taxon>
        <taxon>Apiosporaceae</taxon>
        <taxon>Apiospora</taxon>
    </lineage>
</organism>
<sequence length="270" mass="29780">MSKRPEGALDSQMPDADQKRRRLEISENGDNAHLVHPEPHDHDHPANLIPSLCAKFWTLGWVTGTGGGCSIRDDAFGRSEGAHEEFGPVCALGCAADGPQEPGLPAQAAGRPALAVHPLFMAAFTKRGAGCCIHTHSHWAVLVTLILESQGPEKDKVFEINNIEQVKGFGRGHQKQGNLDYHDTLRIPVIENTSHEEDLTEFLEEAMEKYPDTYAVLVRRHGVYVWGDNVHKAKTMCESLDYLFQLAVEMKQLGLPWISNVSKVVTSSGR</sequence>
<dbReference type="Pfam" id="PF00596">
    <property type="entry name" value="Aldolase_II"/>
    <property type="match status" value="1"/>
</dbReference>
<dbReference type="SUPFAM" id="SSF53639">
    <property type="entry name" value="AraD/HMP-PK domain-like"/>
    <property type="match status" value="1"/>
</dbReference>
<proteinExistence type="predicted"/>
<evidence type="ECO:0000313" key="2">
    <source>
        <dbReference type="EMBL" id="KAK8042029.1"/>
    </source>
</evidence>
<dbReference type="PANTHER" id="PTHR10640">
    <property type="entry name" value="METHYLTHIORIBULOSE-1-PHOSPHATE DEHYDRATASE"/>
    <property type="match status" value="1"/>
</dbReference>
<reference evidence="2 3" key="1">
    <citation type="submission" date="2023-01" db="EMBL/GenBank/DDBJ databases">
        <title>Analysis of 21 Apiospora genomes using comparative genomics revels a genus with tremendous synthesis potential of carbohydrate active enzymes and secondary metabolites.</title>
        <authorList>
            <person name="Sorensen T."/>
        </authorList>
    </citation>
    <scope>NUCLEOTIDE SEQUENCE [LARGE SCALE GENOMIC DNA]</scope>
    <source>
        <strain evidence="2 3">CBS 33761</strain>
    </source>
</reference>
<dbReference type="Proteomes" id="UP001444661">
    <property type="component" value="Unassembled WGS sequence"/>
</dbReference>
<dbReference type="InterPro" id="IPR036409">
    <property type="entry name" value="Aldolase_II/adducin_N_sf"/>
</dbReference>
<protein>
    <submittedName>
        <fullName evidence="2">Methylthioribulose-1-phosphate dehydratase</fullName>
    </submittedName>
</protein>
<gene>
    <name evidence="2" type="ORF">PG993_006552</name>
</gene>
<dbReference type="EMBL" id="JAQQWK010000005">
    <property type="protein sequence ID" value="KAK8042029.1"/>
    <property type="molecule type" value="Genomic_DNA"/>
</dbReference>
<evidence type="ECO:0000259" key="1">
    <source>
        <dbReference type="SMART" id="SM01007"/>
    </source>
</evidence>
<feature type="domain" description="Class II aldolase/adducin N-terminal" evidence="1">
    <location>
        <begin position="47"/>
        <end position="248"/>
    </location>
</feature>
<accession>A0ABR1T606</accession>
<comment type="caution">
    <text evidence="2">The sequence shown here is derived from an EMBL/GenBank/DDBJ whole genome shotgun (WGS) entry which is preliminary data.</text>
</comment>
<evidence type="ECO:0000313" key="3">
    <source>
        <dbReference type="Proteomes" id="UP001444661"/>
    </source>
</evidence>
<dbReference type="PANTHER" id="PTHR10640:SF7">
    <property type="entry name" value="METHYLTHIORIBULOSE-1-PHOSPHATE DEHYDRATASE"/>
    <property type="match status" value="1"/>
</dbReference>
<dbReference type="Gene3D" id="3.40.225.10">
    <property type="entry name" value="Class II aldolase/adducin N-terminal domain"/>
    <property type="match status" value="1"/>
</dbReference>
<keyword evidence="3" id="KW-1185">Reference proteome</keyword>
<dbReference type="SMART" id="SM01007">
    <property type="entry name" value="Aldolase_II"/>
    <property type="match status" value="1"/>
</dbReference>